<feature type="compositionally biased region" description="Basic and acidic residues" evidence="1">
    <location>
        <begin position="293"/>
        <end position="312"/>
    </location>
</feature>
<evidence type="ECO:0000256" key="1">
    <source>
        <dbReference type="SAM" id="MobiDB-lite"/>
    </source>
</evidence>
<reference evidence="4" key="1">
    <citation type="submission" date="2010-07" db="EMBL/GenBank/DDBJ databases">
        <title>The genome sequence of Gaeumannomyces graminis var. tritici strain R3-111a-1.</title>
        <authorList>
            <consortium name="The Broad Institute Genome Sequencing Platform"/>
            <person name="Ma L.-J."/>
            <person name="Dead R."/>
            <person name="Young S."/>
            <person name="Zeng Q."/>
            <person name="Koehrsen M."/>
            <person name="Alvarado L."/>
            <person name="Berlin A."/>
            <person name="Chapman S.B."/>
            <person name="Chen Z."/>
            <person name="Freedman E."/>
            <person name="Gellesch M."/>
            <person name="Goldberg J."/>
            <person name="Griggs A."/>
            <person name="Gujja S."/>
            <person name="Heilman E.R."/>
            <person name="Heiman D."/>
            <person name="Hepburn T."/>
            <person name="Howarth C."/>
            <person name="Jen D."/>
            <person name="Larson L."/>
            <person name="Mehta T."/>
            <person name="Neiman D."/>
            <person name="Pearson M."/>
            <person name="Roberts A."/>
            <person name="Saif S."/>
            <person name="Shea T."/>
            <person name="Shenoy N."/>
            <person name="Sisk P."/>
            <person name="Stolte C."/>
            <person name="Sykes S."/>
            <person name="Walk T."/>
            <person name="White J."/>
            <person name="Yandava C."/>
            <person name="Haas B."/>
            <person name="Nusbaum C."/>
            <person name="Birren B."/>
        </authorList>
    </citation>
    <scope>NUCLEOTIDE SEQUENCE [LARGE SCALE GENOMIC DNA]</scope>
    <source>
        <strain evidence="4">R3-111a-1</strain>
    </source>
</reference>
<evidence type="ECO:0000313" key="3">
    <source>
        <dbReference type="EnsemblFungi" id="EJT76905"/>
    </source>
</evidence>
<dbReference type="RefSeq" id="XP_009222905.1">
    <property type="nucleotide sequence ID" value="XM_009224641.1"/>
</dbReference>
<evidence type="ECO:0000313" key="4">
    <source>
        <dbReference type="Proteomes" id="UP000006039"/>
    </source>
</evidence>
<dbReference type="HOGENOM" id="CLU_644122_0_0_1"/>
<dbReference type="EMBL" id="GL385397">
    <property type="protein sequence ID" value="EJT76905.1"/>
    <property type="molecule type" value="Genomic_DNA"/>
</dbReference>
<organism evidence="2">
    <name type="scientific">Gaeumannomyces tritici (strain R3-111a-1)</name>
    <name type="common">Wheat and barley take-all root rot fungus</name>
    <name type="synonym">Gaeumannomyces graminis var. tritici</name>
    <dbReference type="NCBI Taxonomy" id="644352"/>
    <lineage>
        <taxon>Eukaryota</taxon>
        <taxon>Fungi</taxon>
        <taxon>Dikarya</taxon>
        <taxon>Ascomycota</taxon>
        <taxon>Pezizomycotina</taxon>
        <taxon>Sordariomycetes</taxon>
        <taxon>Sordariomycetidae</taxon>
        <taxon>Magnaporthales</taxon>
        <taxon>Magnaporthaceae</taxon>
        <taxon>Gaeumannomyces</taxon>
    </lineage>
</organism>
<sequence>MTVTCKTSKRTMILPGYIRRQRGTGGRALKRWQRPVGHSIPGVAVFKVENDDAKATLKLGLNPTHGVLVRISRRTRFRAKVPSCDHVVEVARSVDAAAKGFKCFTPCEKVLQCGHMFRILCVRGESDDIIYQLYGRIVWLPIRHLRLFARANAIRADHAPLAFADAKSGVPIYAVRSLVSRRAIRTSKSVPDGRTIITGLPFTVLYLSERESGTYDDIKPANTAYSAARGAVLLNETSDPVVYHSRHQLCNPCRHGDALKAAMGRTWEEAGKREHGENPPSILDVTETALTDKVDKGLPDGEREDGKADVKPRHQTLSRIRPRLASPDPLAPSFDAVLARRSRRLITNRLPYAPGRCDRAPVDAAPWSYLTDLDSKHRFLPPLHARLRKAFPWQECVFVVTIAYFTSVTAMVEDEDTVYWRYERRP</sequence>
<keyword evidence="4" id="KW-1185">Reference proteome</keyword>
<dbReference type="EnsemblFungi" id="EJT76905">
    <property type="protein sequence ID" value="EJT76905"/>
    <property type="gene ID" value="GGTG_06819"/>
</dbReference>
<name>J3NZX2_GAET3</name>
<feature type="region of interest" description="Disordered" evidence="1">
    <location>
        <begin position="293"/>
        <end position="313"/>
    </location>
</feature>
<evidence type="ECO:0000313" key="2">
    <source>
        <dbReference type="EMBL" id="EJT76905.1"/>
    </source>
</evidence>
<dbReference type="GeneID" id="20347277"/>
<reference evidence="3" key="5">
    <citation type="submission" date="2018-04" db="UniProtKB">
        <authorList>
            <consortium name="EnsemblFungi"/>
        </authorList>
    </citation>
    <scope>IDENTIFICATION</scope>
    <source>
        <strain evidence="3">R3-111a-1</strain>
    </source>
</reference>
<reference evidence="2" key="2">
    <citation type="submission" date="2010-07" db="EMBL/GenBank/DDBJ databases">
        <authorList>
            <consortium name="The Broad Institute Genome Sequencing Platform"/>
            <consortium name="Broad Institute Genome Sequencing Center for Infectious Disease"/>
            <person name="Ma L.-J."/>
            <person name="Dead R."/>
            <person name="Young S."/>
            <person name="Zeng Q."/>
            <person name="Koehrsen M."/>
            <person name="Alvarado L."/>
            <person name="Berlin A."/>
            <person name="Chapman S.B."/>
            <person name="Chen Z."/>
            <person name="Freedman E."/>
            <person name="Gellesch M."/>
            <person name="Goldberg J."/>
            <person name="Griggs A."/>
            <person name="Gujja S."/>
            <person name="Heilman E.R."/>
            <person name="Heiman D."/>
            <person name="Hepburn T."/>
            <person name="Howarth C."/>
            <person name="Jen D."/>
            <person name="Larson L."/>
            <person name="Mehta T."/>
            <person name="Neiman D."/>
            <person name="Pearson M."/>
            <person name="Roberts A."/>
            <person name="Saif S."/>
            <person name="Shea T."/>
            <person name="Shenoy N."/>
            <person name="Sisk P."/>
            <person name="Stolte C."/>
            <person name="Sykes S."/>
            <person name="Walk T."/>
            <person name="White J."/>
            <person name="Yandava C."/>
            <person name="Haas B."/>
            <person name="Nusbaum C."/>
            <person name="Birren B."/>
        </authorList>
    </citation>
    <scope>NUCLEOTIDE SEQUENCE</scope>
    <source>
        <strain evidence="2">R3-111a-1</strain>
    </source>
</reference>
<dbReference type="AlphaFoldDB" id="J3NZX2"/>
<dbReference type="OrthoDB" id="1668230at2759"/>
<dbReference type="VEuPathDB" id="FungiDB:GGTG_06819"/>
<reference evidence="2" key="3">
    <citation type="submission" date="2010-09" db="EMBL/GenBank/DDBJ databases">
        <title>Annotation of Gaeumannomyces graminis var. tritici R3-111a-1.</title>
        <authorList>
            <consortium name="The Broad Institute Genome Sequencing Platform"/>
            <person name="Ma L.-J."/>
            <person name="Dead R."/>
            <person name="Young S.K."/>
            <person name="Zeng Q."/>
            <person name="Gargeya S."/>
            <person name="Fitzgerald M."/>
            <person name="Haas B."/>
            <person name="Abouelleil A."/>
            <person name="Alvarado L."/>
            <person name="Arachchi H.M."/>
            <person name="Berlin A."/>
            <person name="Brown A."/>
            <person name="Chapman S.B."/>
            <person name="Chen Z."/>
            <person name="Dunbar C."/>
            <person name="Freedman E."/>
            <person name="Gearin G."/>
            <person name="Gellesch M."/>
            <person name="Goldberg J."/>
            <person name="Griggs A."/>
            <person name="Gujja S."/>
            <person name="Heiman D."/>
            <person name="Howarth C."/>
            <person name="Larson L."/>
            <person name="Lui A."/>
            <person name="MacDonald P.J.P."/>
            <person name="Mehta T."/>
            <person name="Montmayeur A."/>
            <person name="Murphy C."/>
            <person name="Neiman D."/>
            <person name="Pearson M."/>
            <person name="Priest M."/>
            <person name="Roberts A."/>
            <person name="Saif S."/>
            <person name="Shea T."/>
            <person name="Shenoy N."/>
            <person name="Sisk P."/>
            <person name="Stolte C."/>
            <person name="Sykes S."/>
            <person name="Yandava C."/>
            <person name="Wortman J."/>
            <person name="Nusbaum C."/>
            <person name="Birren B."/>
        </authorList>
    </citation>
    <scope>NUCLEOTIDE SEQUENCE</scope>
    <source>
        <strain evidence="2">R3-111a-1</strain>
    </source>
</reference>
<accession>J3NZX2</accession>
<proteinExistence type="predicted"/>
<reference evidence="3" key="4">
    <citation type="journal article" date="2015" name="G3 (Bethesda)">
        <title>Genome sequences of three phytopathogenic species of the Magnaporthaceae family of fungi.</title>
        <authorList>
            <person name="Okagaki L.H."/>
            <person name="Nunes C.C."/>
            <person name="Sailsbery J."/>
            <person name="Clay B."/>
            <person name="Brown D."/>
            <person name="John T."/>
            <person name="Oh Y."/>
            <person name="Young N."/>
            <person name="Fitzgerald M."/>
            <person name="Haas B.J."/>
            <person name="Zeng Q."/>
            <person name="Young S."/>
            <person name="Adiconis X."/>
            <person name="Fan L."/>
            <person name="Levin J.Z."/>
            <person name="Mitchell T.K."/>
            <person name="Okubara P.A."/>
            <person name="Farman M.L."/>
            <person name="Kohn L.M."/>
            <person name="Birren B."/>
            <person name="Ma L.-J."/>
            <person name="Dean R.A."/>
        </authorList>
    </citation>
    <scope>NUCLEOTIDE SEQUENCE</scope>
    <source>
        <strain evidence="3">R3-111a-1</strain>
    </source>
</reference>
<dbReference type="Proteomes" id="UP000006039">
    <property type="component" value="Unassembled WGS sequence"/>
</dbReference>
<gene>
    <name evidence="3" type="primary">20347277</name>
    <name evidence="2" type="ORF">GGTG_06819</name>
</gene>
<protein>
    <submittedName>
        <fullName evidence="2 3">Uncharacterized protein</fullName>
    </submittedName>
</protein>